<dbReference type="SUPFAM" id="SSF55174">
    <property type="entry name" value="Alpha-L RNA-binding motif"/>
    <property type="match status" value="1"/>
</dbReference>
<dbReference type="Gene3D" id="3.10.290.10">
    <property type="entry name" value="RNA-binding S4 domain"/>
    <property type="match status" value="1"/>
</dbReference>
<protein>
    <recommendedName>
        <fullName evidence="5">Pseudouridine synthase</fullName>
        <ecNumber evidence="5">5.4.99.-</ecNumber>
    </recommendedName>
</protein>
<dbReference type="InterPro" id="IPR020094">
    <property type="entry name" value="TruA/RsuA/RluB/E/F_N"/>
</dbReference>
<sequence>MRLDKLIETEWKTSRKQMKRLFLMGKVRVDGKIVYQENKNVDSLIHQIEVNGQRLKTTDTYYLLNKPQGVVTANRDKLTTVFDLLAPEDQRGDLAAVGRLDRDTEGLLLLTSNGQLGYDLLQPKKKVDKVYEAKINAEVTVNDVQAFAQGIIFHGGEQCQPAKLEILTSTPTESTVRLTLREGKFHQVKKMFLVTGKKVIFLKRVAMGPLQLGSLSTGSYRALTQAELLSLKPYFR</sequence>
<feature type="domain" description="Pseudouridine synthase RsuA/RluA-like" evidence="6">
    <location>
        <begin position="61"/>
        <end position="192"/>
    </location>
</feature>
<evidence type="ECO:0000256" key="1">
    <source>
        <dbReference type="ARBA" id="ARBA00008348"/>
    </source>
</evidence>
<dbReference type="InterPro" id="IPR036986">
    <property type="entry name" value="S4_RNA-bd_sf"/>
</dbReference>
<dbReference type="InterPro" id="IPR050343">
    <property type="entry name" value="RsuA_PseudoU_synthase"/>
</dbReference>
<reference evidence="7 8" key="1">
    <citation type="submission" date="2016-06" db="EMBL/GenBank/DDBJ databases">
        <title>Four novel species of enterococci isolated from chicken manure.</title>
        <authorList>
            <person name="Van Tyne D."/>
        </authorList>
    </citation>
    <scope>NUCLEOTIDE SEQUENCE [LARGE SCALE GENOMIC DNA]</scope>
    <source>
        <strain evidence="7 8">CU12B</strain>
    </source>
</reference>
<evidence type="ECO:0000259" key="6">
    <source>
        <dbReference type="Pfam" id="PF00849"/>
    </source>
</evidence>
<evidence type="ECO:0000256" key="4">
    <source>
        <dbReference type="PROSITE-ProRule" id="PRU00182"/>
    </source>
</evidence>
<proteinExistence type="inferred from homology"/>
<dbReference type="EMBL" id="MAEL01000031">
    <property type="protein sequence ID" value="KAF1304532.1"/>
    <property type="molecule type" value="Genomic_DNA"/>
</dbReference>
<comment type="similarity">
    <text evidence="1 5">Belongs to the pseudouridine synthase RsuA family.</text>
</comment>
<dbReference type="PROSITE" id="PS50889">
    <property type="entry name" value="S4"/>
    <property type="match status" value="1"/>
</dbReference>
<dbReference type="PANTHER" id="PTHR47683:SF4">
    <property type="entry name" value="PSEUDOURIDINE SYNTHASE"/>
    <property type="match status" value="1"/>
</dbReference>
<dbReference type="CDD" id="cd02553">
    <property type="entry name" value="PseudoU_synth_RsuA"/>
    <property type="match status" value="1"/>
</dbReference>
<dbReference type="InterPro" id="IPR006145">
    <property type="entry name" value="PsdUridine_synth_RsuA/RluA"/>
</dbReference>
<evidence type="ECO:0000256" key="2">
    <source>
        <dbReference type="ARBA" id="ARBA00022884"/>
    </source>
</evidence>
<dbReference type="CDD" id="cd00165">
    <property type="entry name" value="S4"/>
    <property type="match status" value="1"/>
</dbReference>
<dbReference type="Gene3D" id="3.30.70.1560">
    <property type="entry name" value="Alpha-L RNA-binding motif"/>
    <property type="match status" value="1"/>
</dbReference>
<dbReference type="InterPro" id="IPR000748">
    <property type="entry name" value="PsdUridine_synth_RsuA/RluB/E/F"/>
</dbReference>
<dbReference type="SUPFAM" id="SSF55120">
    <property type="entry name" value="Pseudouridine synthase"/>
    <property type="match status" value="1"/>
</dbReference>
<evidence type="ECO:0000256" key="5">
    <source>
        <dbReference type="RuleBase" id="RU003887"/>
    </source>
</evidence>
<keyword evidence="8" id="KW-1185">Reference proteome</keyword>
<accession>A0ABQ6Z0K2</accession>
<dbReference type="NCBIfam" id="TIGR00093">
    <property type="entry name" value="pseudouridine synthase"/>
    <property type="match status" value="1"/>
</dbReference>
<keyword evidence="3 5" id="KW-0413">Isomerase</keyword>
<evidence type="ECO:0000313" key="8">
    <source>
        <dbReference type="Proteomes" id="UP000782705"/>
    </source>
</evidence>
<dbReference type="EC" id="5.4.99.-" evidence="5"/>
<evidence type="ECO:0000313" key="7">
    <source>
        <dbReference type="EMBL" id="KAF1304532.1"/>
    </source>
</evidence>
<name>A0ABQ6Z0K2_9ENTE</name>
<evidence type="ECO:0000256" key="3">
    <source>
        <dbReference type="ARBA" id="ARBA00023235"/>
    </source>
</evidence>
<gene>
    <name evidence="7" type="ORF">BAU17_10030</name>
</gene>
<dbReference type="InterPro" id="IPR018496">
    <property type="entry name" value="PsdUridine_synth_RsuA/RluB_CS"/>
</dbReference>
<organism evidence="7 8">
    <name type="scientific">Candidatus Enterococcus willemsii</name>
    <dbReference type="NCBI Taxonomy" id="1857215"/>
    <lineage>
        <taxon>Bacteria</taxon>
        <taxon>Bacillati</taxon>
        <taxon>Bacillota</taxon>
        <taxon>Bacilli</taxon>
        <taxon>Lactobacillales</taxon>
        <taxon>Enterococcaceae</taxon>
        <taxon>Enterococcus</taxon>
    </lineage>
</organism>
<dbReference type="Gene3D" id="3.30.70.580">
    <property type="entry name" value="Pseudouridine synthase I, catalytic domain, N-terminal subdomain"/>
    <property type="match status" value="1"/>
</dbReference>
<dbReference type="Pfam" id="PF00849">
    <property type="entry name" value="PseudoU_synth_2"/>
    <property type="match status" value="1"/>
</dbReference>
<dbReference type="InterPro" id="IPR042092">
    <property type="entry name" value="PsdUridine_s_RsuA/RluB/E/F_cat"/>
</dbReference>
<dbReference type="PANTHER" id="PTHR47683">
    <property type="entry name" value="PSEUDOURIDINE SYNTHASE FAMILY PROTEIN-RELATED"/>
    <property type="match status" value="1"/>
</dbReference>
<keyword evidence="2 4" id="KW-0694">RNA-binding</keyword>
<dbReference type="RefSeq" id="WP_161901562.1">
    <property type="nucleotide sequence ID" value="NZ_MAEL01000031.1"/>
</dbReference>
<comment type="caution">
    <text evidence="7">The sequence shown here is derived from an EMBL/GenBank/DDBJ whole genome shotgun (WGS) entry which is preliminary data.</text>
</comment>
<dbReference type="PROSITE" id="PS01149">
    <property type="entry name" value="PSI_RSU"/>
    <property type="match status" value="1"/>
</dbReference>
<dbReference type="Proteomes" id="UP000782705">
    <property type="component" value="Unassembled WGS sequence"/>
</dbReference>
<dbReference type="InterPro" id="IPR020103">
    <property type="entry name" value="PsdUridine_synth_cat_dom_sf"/>
</dbReference>